<dbReference type="PROSITE" id="PS51202">
    <property type="entry name" value="RCK_C"/>
    <property type="match status" value="2"/>
</dbReference>
<evidence type="ECO:0000256" key="6">
    <source>
        <dbReference type="ARBA" id="ARBA00023065"/>
    </source>
</evidence>
<keyword evidence="6" id="KW-0406">Ion transport</keyword>
<dbReference type="NCBIfam" id="NF007031">
    <property type="entry name" value="PRK09496.1-2"/>
    <property type="match status" value="1"/>
</dbReference>
<organism evidence="9 10">
    <name type="scientific">Cohaesibacter celericrescens</name>
    <dbReference type="NCBI Taxonomy" id="2067669"/>
    <lineage>
        <taxon>Bacteria</taxon>
        <taxon>Pseudomonadati</taxon>
        <taxon>Pseudomonadota</taxon>
        <taxon>Alphaproteobacteria</taxon>
        <taxon>Hyphomicrobiales</taxon>
        <taxon>Cohaesibacteraceae</taxon>
    </lineage>
</organism>
<evidence type="ECO:0000313" key="9">
    <source>
        <dbReference type="EMBL" id="PLW77600.1"/>
    </source>
</evidence>
<protein>
    <recommendedName>
        <fullName evidence="1">Trk system potassium uptake protein TrkA</fullName>
    </recommendedName>
</protein>
<evidence type="ECO:0000256" key="1">
    <source>
        <dbReference type="ARBA" id="ARBA00017378"/>
    </source>
</evidence>
<gene>
    <name evidence="9" type="ORF">C0081_09845</name>
</gene>
<dbReference type="PROSITE" id="PS51201">
    <property type="entry name" value="RCK_N"/>
    <property type="match status" value="2"/>
</dbReference>
<dbReference type="NCBIfam" id="NF007032">
    <property type="entry name" value="PRK09496.1-4"/>
    <property type="match status" value="1"/>
</dbReference>
<dbReference type="InterPro" id="IPR006037">
    <property type="entry name" value="RCK_C"/>
</dbReference>
<dbReference type="InterPro" id="IPR036721">
    <property type="entry name" value="RCK_C_sf"/>
</dbReference>
<accession>A0A2N5XT02</accession>
<dbReference type="PANTHER" id="PTHR43833:SF5">
    <property type="entry name" value="TRK SYSTEM POTASSIUM UPTAKE PROTEIN TRKA"/>
    <property type="match status" value="1"/>
</dbReference>
<dbReference type="InterPro" id="IPR050721">
    <property type="entry name" value="Trk_Ktr_HKT_K-transport"/>
</dbReference>
<dbReference type="OrthoDB" id="9775180at2"/>
<dbReference type="InterPro" id="IPR003148">
    <property type="entry name" value="RCK_N"/>
</dbReference>
<evidence type="ECO:0000256" key="5">
    <source>
        <dbReference type="ARBA" id="ARBA00023027"/>
    </source>
</evidence>
<evidence type="ECO:0000259" key="7">
    <source>
        <dbReference type="PROSITE" id="PS51201"/>
    </source>
</evidence>
<sequence length="458" mass="50474">MKVVICGAGQVGYGIAKHLAAEQNDVTVIDSSPTLVAAIRDTLDVRGYVGHGAHPDVLARAGADEADMIIAVTLYDEVNMVACQVAHSIFNVPTKVARVRAQSYLEKHWANLFSREHLPIDVIISPEVEVGEMVLSRMAMPGAEDTVRFADGEVLMIAIECMEDCPVVDTPLRQLTELFPDLQAVVVGVRRNSRLFVPHAEDQMLAGDLAYLVVDREQVWRTLSIFGHEEDQANRVVIAGGGNIGRYVAMAIEERRHRTRAKVIELDRDRAIKIANDFKDTIVLQGSALDLNILKEADVRDADTMIALTNNDQVNILSCAMAKRLGCTRTMSLLNDAHYPDLAHDLGIDSYVNPRSVTISKILQHVRRGRIRGVHAVEDGAAEAIEAEALETSPLVGRPLRSVEFPSGVRVGAIYRNKKVLMPNGDTTIQAGDRVILFALADRVKQVELLFRVSFEFF</sequence>
<keyword evidence="5" id="KW-0520">NAD</keyword>
<dbReference type="SUPFAM" id="SSF51735">
    <property type="entry name" value="NAD(P)-binding Rossmann-fold domains"/>
    <property type="match status" value="2"/>
</dbReference>
<evidence type="ECO:0000256" key="3">
    <source>
        <dbReference type="ARBA" id="ARBA00022538"/>
    </source>
</evidence>
<dbReference type="Gene3D" id="3.30.70.1450">
    <property type="entry name" value="Regulator of K+ conductance, C-terminal domain"/>
    <property type="match status" value="2"/>
</dbReference>
<keyword evidence="2" id="KW-0813">Transport</keyword>
<comment type="caution">
    <text evidence="9">The sequence shown here is derived from an EMBL/GenBank/DDBJ whole genome shotgun (WGS) entry which is preliminary data.</text>
</comment>
<feature type="domain" description="RCK C-terminal" evidence="8">
    <location>
        <begin position="372"/>
        <end position="453"/>
    </location>
</feature>
<proteinExistence type="predicted"/>
<dbReference type="Pfam" id="PF02080">
    <property type="entry name" value="TrkA_C"/>
    <property type="match status" value="1"/>
</dbReference>
<dbReference type="AlphaFoldDB" id="A0A2N5XT02"/>
<dbReference type="PANTHER" id="PTHR43833">
    <property type="entry name" value="POTASSIUM CHANNEL PROTEIN 2-RELATED-RELATED"/>
    <property type="match status" value="1"/>
</dbReference>
<dbReference type="GO" id="GO:0015079">
    <property type="term" value="F:potassium ion transmembrane transporter activity"/>
    <property type="evidence" value="ECO:0007669"/>
    <property type="project" value="InterPro"/>
</dbReference>
<evidence type="ECO:0000256" key="2">
    <source>
        <dbReference type="ARBA" id="ARBA00022448"/>
    </source>
</evidence>
<dbReference type="RefSeq" id="WP_101533617.1">
    <property type="nucleotide sequence ID" value="NZ_PKUQ01000016.1"/>
</dbReference>
<dbReference type="GO" id="GO:0005886">
    <property type="term" value="C:plasma membrane"/>
    <property type="evidence" value="ECO:0007669"/>
    <property type="project" value="InterPro"/>
</dbReference>
<keyword evidence="4" id="KW-0630">Potassium</keyword>
<evidence type="ECO:0000259" key="8">
    <source>
        <dbReference type="PROSITE" id="PS51202"/>
    </source>
</evidence>
<dbReference type="SUPFAM" id="SSF116726">
    <property type="entry name" value="TrkA C-terminal domain-like"/>
    <property type="match status" value="2"/>
</dbReference>
<dbReference type="InterPro" id="IPR006036">
    <property type="entry name" value="K_uptake_TrkA"/>
</dbReference>
<dbReference type="NCBIfam" id="NF007030">
    <property type="entry name" value="PRK09496.1-1"/>
    <property type="match status" value="1"/>
</dbReference>
<feature type="domain" description="RCK N-terminal" evidence="7">
    <location>
        <begin position="1"/>
        <end position="124"/>
    </location>
</feature>
<evidence type="ECO:0000256" key="4">
    <source>
        <dbReference type="ARBA" id="ARBA00022958"/>
    </source>
</evidence>
<dbReference type="Pfam" id="PF02254">
    <property type="entry name" value="TrkA_N"/>
    <property type="match status" value="2"/>
</dbReference>
<dbReference type="EMBL" id="PKUQ01000016">
    <property type="protein sequence ID" value="PLW77600.1"/>
    <property type="molecule type" value="Genomic_DNA"/>
</dbReference>
<dbReference type="PRINTS" id="PR00335">
    <property type="entry name" value="KUPTAKETRKA"/>
</dbReference>
<dbReference type="InterPro" id="IPR036291">
    <property type="entry name" value="NAD(P)-bd_dom_sf"/>
</dbReference>
<name>A0A2N5XT02_9HYPH</name>
<keyword evidence="3" id="KW-0633">Potassium transport</keyword>
<reference evidence="9 10" key="1">
    <citation type="submission" date="2018-01" db="EMBL/GenBank/DDBJ databases">
        <title>The draft genome sequence of Cohaesibacter sp. H1304.</title>
        <authorList>
            <person name="Wang N.-N."/>
            <person name="Du Z.-J."/>
        </authorList>
    </citation>
    <scope>NUCLEOTIDE SEQUENCE [LARGE SCALE GENOMIC DNA]</scope>
    <source>
        <strain evidence="9 10">H1304</strain>
    </source>
</reference>
<dbReference type="Proteomes" id="UP000234881">
    <property type="component" value="Unassembled WGS sequence"/>
</dbReference>
<feature type="domain" description="RCK C-terminal" evidence="8">
    <location>
        <begin position="144"/>
        <end position="229"/>
    </location>
</feature>
<keyword evidence="10" id="KW-1185">Reference proteome</keyword>
<dbReference type="NCBIfam" id="NF007039">
    <property type="entry name" value="PRK09496.3-2"/>
    <property type="match status" value="1"/>
</dbReference>
<evidence type="ECO:0000313" key="10">
    <source>
        <dbReference type="Proteomes" id="UP000234881"/>
    </source>
</evidence>
<dbReference type="Gene3D" id="3.40.50.720">
    <property type="entry name" value="NAD(P)-binding Rossmann-like Domain"/>
    <property type="match status" value="2"/>
</dbReference>
<feature type="domain" description="RCK N-terminal" evidence="7">
    <location>
        <begin position="233"/>
        <end position="352"/>
    </location>
</feature>